<gene>
    <name evidence="2" type="ORF">Gotri_019040</name>
</gene>
<evidence type="ECO:0000313" key="2">
    <source>
        <dbReference type="EMBL" id="MBA0770395.1"/>
    </source>
</evidence>
<evidence type="ECO:0000313" key="3">
    <source>
        <dbReference type="Proteomes" id="UP000593568"/>
    </source>
</evidence>
<sequence>MLVECKNKSKTRPVTNSGSTTNGAVSDGSRFGVLNDNHEEEISVNFCVQEGKNRYVSLREEDSGDTKMVKKSDRAGVANKPRGSRSGCTKAKGKGVLIGGRLKPNSNMLKPNSTLSRGKLWSKIDGGYSGEGERCTRIIGLIDDFSVVPITTVVEEIIQELSKEVEKDIATKGGIFDVIGSPIKSNDELMELPLGPITRACAKRFQEVVDSYIARVWIDGKAKYQVTSSSSSMCNFLQADLACASSRELK</sequence>
<accession>A0A7J9ECX7</accession>
<feature type="compositionally biased region" description="Basic and acidic residues" evidence="1">
    <location>
        <begin position="62"/>
        <end position="74"/>
    </location>
</feature>
<protein>
    <submittedName>
        <fullName evidence="2">Uncharacterized protein</fullName>
    </submittedName>
</protein>
<proteinExistence type="predicted"/>
<name>A0A7J9ECX7_9ROSI</name>
<keyword evidence="3" id="KW-1185">Reference proteome</keyword>
<evidence type="ECO:0000256" key="1">
    <source>
        <dbReference type="SAM" id="MobiDB-lite"/>
    </source>
</evidence>
<dbReference type="Proteomes" id="UP000593568">
    <property type="component" value="Unassembled WGS sequence"/>
</dbReference>
<dbReference type="EMBL" id="JABEZW010000007">
    <property type="protein sequence ID" value="MBA0770395.1"/>
    <property type="molecule type" value="Genomic_DNA"/>
</dbReference>
<feature type="compositionally biased region" description="Polar residues" evidence="1">
    <location>
        <begin position="12"/>
        <end position="24"/>
    </location>
</feature>
<comment type="caution">
    <text evidence="2">The sequence shown here is derived from an EMBL/GenBank/DDBJ whole genome shotgun (WGS) entry which is preliminary data.</text>
</comment>
<feature type="region of interest" description="Disordered" evidence="1">
    <location>
        <begin position="62"/>
        <end position="92"/>
    </location>
</feature>
<organism evidence="2 3">
    <name type="scientific">Gossypium trilobum</name>
    <dbReference type="NCBI Taxonomy" id="34281"/>
    <lineage>
        <taxon>Eukaryota</taxon>
        <taxon>Viridiplantae</taxon>
        <taxon>Streptophyta</taxon>
        <taxon>Embryophyta</taxon>
        <taxon>Tracheophyta</taxon>
        <taxon>Spermatophyta</taxon>
        <taxon>Magnoliopsida</taxon>
        <taxon>eudicotyledons</taxon>
        <taxon>Gunneridae</taxon>
        <taxon>Pentapetalae</taxon>
        <taxon>rosids</taxon>
        <taxon>malvids</taxon>
        <taxon>Malvales</taxon>
        <taxon>Malvaceae</taxon>
        <taxon>Malvoideae</taxon>
        <taxon>Gossypium</taxon>
    </lineage>
</organism>
<dbReference type="AlphaFoldDB" id="A0A7J9ECX7"/>
<feature type="region of interest" description="Disordered" evidence="1">
    <location>
        <begin position="1"/>
        <end position="30"/>
    </location>
</feature>
<reference evidence="2 3" key="1">
    <citation type="journal article" date="2019" name="Genome Biol. Evol.">
        <title>Insights into the evolution of the New World diploid cottons (Gossypium, subgenus Houzingenia) based on genome sequencing.</title>
        <authorList>
            <person name="Grover C.E."/>
            <person name="Arick M.A. 2nd"/>
            <person name="Thrash A."/>
            <person name="Conover J.L."/>
            <person name="Sanders W.S."/>
            <person name="Peterson D.G."/>
            <person name="Frelichowski J.E."/>
            <person name="Scheffler J.A."/>
            <person name="Scheffler B.E."/>
            <person name="Wendel J.F."/>
        </authorList>
    </citation>
    <scope>NUCLEOTIDE SEQUENCE [LARGE SCALE GENOMIC DNA]</scope>
    <source>
        <strain evidence="2">8</strain>
        <tissue evidence="2">Leaf</tissue>
    </source>
</reference>